<proteinExistence type="inferred from homology"/>
<dbReference type="PANTHER" id="PTHR21531:SF0">
    <property type="entry name" value="PROTEIN LTV1 HOMOLOG"/>
    <property type="match status" value="1"/>
</dbReference>
<feature type="region of interest" description="Disordered" evidence="3">
    <location>
        <begin position="353"/>
        <end position="400"/>
    </location>
</feature>
<feature type="compositionally biased region" description="Acidic residues" evidence="3">
    <location>
        <begin position="353"/>
        <end position="365"/>
    </location>
</feature>
<evidence type="ECO:0000256" key="2">
    <source>
        <dbReference type="ARBA" id="ARBA00021561"/>
    </source>
</evidence>
<keyword evidence="4" id="KW-1185">Reference proteome</keyword>
<protein>
    <recommendedName>
        <fullName evidence="2">Protein LTV1 homolog</fullName>
    </recommendedName>
</protein>
<dbReference type="GO" id="GO:0005634">
    <property type="term" value="C:nucleus"/>
    <property type="evidence" value="ECO:0007669"/>
    <property type="project" value="TreeGrafter"/>
</dbReference>
<dbReference type="GO" id="GO:0030688">
    <property type="term" value="C:preribosome, small subunit precursor"/>
    <property type="evidence" value="ECO:0007669"/>
    <property type="project" value="TreeGrafter"/>
</dbReference>
<evidence type="ECO:0000256" key="3">
    <source>
        <dbReference type="SAM" id="MobiDB-lite"/>
    </source>
</evidence>
<accession>A0A0N4ZDT0</accession>
<dbReference type="Proteomes" id="UP000038045">
    <property type="component" value="Unplaced"/>
</dbReference>
<dbReference type="PANTHER" id="PTHR21531">
    <property type="entry name" value="LOW-TEMPERATURE VIABILITY PROTEIN LTV1-RELATED"/>
    <property type="match status" value="1"/>
</dbReference>
<dbReference type="GO" id="GO:0005829">
    <property type="term" value="C:cytosol"/>
    <property type="evidence" value="ECO:0007669"/>
    <property type="project" value="TreeGrafter"/>
</dbReference>
<name>A0A0N4ZDT0_PARTI</name>
<sequence>MGKKKPFIERKEALKFSVVQRSVCDPLINNADLGENVFKPLGSKKVTAEEMEERIKYGIYYDDEYDYLQHLKSRDEIIDNNVEREFIPALNQPKKNPIILPGSLFETKGIELKRDDDEFGLPTEELDDDIMAALDERYDFDDPENELNDDFLTEIIKEGPKEDISKYKVDDEFEEGDELYSEDDDFEDHDYNANNQWDDTKTRFTNYSMSSAVIKRENGLATLDEKFENFYAEYDDDKIAEIPSMDAAEVSGYLETDDKQFQELMDDVEFKMPTAPSERRLTEKEREMAHRSVIGDDEPADYTKMKIDAPKYKKQKWDVESVTSTYSNIYNHPKAIDEAPRKRRLQSHVESTISEDAEMESEEESIISGVSTALSIRPKGETPEERRLRKQAVKEQQRARRIEKKANKLAFKEEKKIMDARNSVIQLKTRKIN</sequence>
<dbReference type="STRING" id="131310.A0A0N4ZDT0"/>
<dbReference type="GO" id="GO:0042274">
    <property type="term" value="P:ribosomal small subunit biogenesis"/>
    <property type="evidence" value="ECO:0007669"/>
    <property type="project" value="InterPro"/>
</dbReference>
<dbReference type="InterPro" id="IPR007307">
    <property type="entry name" value="Ltv1"/>
</dbReference>
<evidence type="ECO:0000256" key="1">
    <source>
        <dbReference type="ARBA" id="ARBA00009078"/>
    </source>
</evidence>
<reference evidence="5" key="1">
    <citation type="submission" date="2017-02" db="UniProtKB">
        <authorList>
            <consortium name="WormBaseParasite"/>
        </authorList>
    </citation>
    <scope>IDENTIFICATION</scope>
</reference>
<organism evidence="4 5">
    <name type="scientific">Parastrongyloides trichosuri</name>
    <name type="common">Possum-specific nematode worm</name>
    <dbReference type="NCBI Taxonomy" id="131310"/>
    <lineage>
        <taxon>Eukaryota</taxon>
        <taxon>Metazoa</taxon>
        <taxon>Ecdysozoa</taxon>
        <taxon>Nematoda</taxon>
        <taxon>Chromadorea</taxon>
        <taxon>Rhabditida</taxon>
        <taxon>Tylenchina</taxon>
        <taxon>Panagrolaimomorpha</taxon>
        <taxon>Strongyloidoidea</taxon>
        <taxon>Strongyloididae</taxon>
        <taxon>Parastrongyloides</taxon>
    </lineage>
</organism>
<dbReference type="GO" id="GO:0000056">
    <property type="term" value="P:ribosomal small subunit export from nucleus"/>
    <property type="evidence" value="ECO:0007669"/>
    <property type="project" value="TreeGrafter"/>
</dbReference>
<feature type="compositionally biased region" description="Basic and acidic residues" evidence="3">
    <location>
        <begin position="378"/>
        <end position="400"/>
    </location>
</feature>
<dbReference type="WBParaSite" id="PTRK_0000573700.1">
    <property type="protein sequence ID" value="PTRK_0000573700.1"/>
    <property type="gene ID" value="PTRK_0000573700"/>
</dbReference>
<comment type="similarity">
    <text evidence="1">Belongs to the LTV1 family.</text>
</comment>
<dbReference type="Pfam" id="PF04180">
    <property type="entry name" value="LTV"/>
    <property type="match status" value="2"/>
</dbReference>
<evidence type="ECO:0000313" key="4">
    <source>
        <dbReference type="Proteomes" id="UP000038045"/>
    </source>
</evidence>
<evidence type="ECO:0000313" key="5">
    <source>
        <dbReference type="WBParaSite" id="PTRK_0000573700.1"/>
    </source>
</evidence>
<dbReference type="AlphaFoldDB" id="A0A0N4ZDT0"/>